<dbReference type="RefSeq" id="WP_066131057.1">
    <property type="nucleotide sequence ID" value="NZ_KQ959908.1"/>
</dbReference>
<reference evidence="7 8" key="1">
    <citation type="submission" date="2016-01" db="EMBL/GenBank/DDBJ databases">
        <authorList>
            <person name="Mitreva M."/>
            <person name="Pepin K.H."/>
            <person name="Mihindukulasuriya K.A."/>
            <person name="Fulton R."/>
            <person name="Fronick C."/>
            <person name="O'Laughlin M."/>
            <person name="Miner T."/>
            <person name="Herter B."/>
            <person name="Rosa B.A."/>
            <person name="Cordes M."/>
            <person name="Tomlinson C."/>
            <person name="Wollam A."/>
            <person name="Palsikar V.B."/>
            <person name="Mardis E.R."/>
            <person name="Wilson R.K."/>
        </authorList>
    </citation>
    <scope>NUCLEOTIDE SEQUENCE [LARGE SCALE GENOMIC DNA]</scope>
    <source>
        <strain evidence="7 8">KA00071</strain>
    </source>
</reference>
<keyword evidence="8" id="KW-1185">Reference proteome</keyword>
<evidence type="ECO:0000313" key="8">
    <source>
        <dbReference type="Proteomes" id="UP000070467"/>
    </source>
</evidence>
<keyword evidence="6 7" id="KW-0449">Lipoprotein</keyword>
<evidence type="ECO:0000256" key="3">
    <source>
        <dbReference type="ARBA" id="ARBA00022729"/>
    </source>
</evidence>
<keyword evidence="3" id="KW-0732">Signal</keyword>
<feature type="non-terminal residue" evidence="7">
    <location>
        <position position="192"/>
    </location>
</feature>
<evidence type="ECO:0000256" key="6">
    <source>
        <dbReference type="ARBA" id="ARBA00023288"/>
    </source>
</evidence>
<name>A0ABR5TKF3_9BACL</name>
<evidence type="ECO:0000256" key="4">
    <source>
        <dbReference type="ARBA" id="ARBA00023136"/>
    </source>
</evidence>
<dbReference type="Pfam" id="PF03180">
    <property type="entry name" value="Lipoprotein_9"/>
    <property type="match status" value="1"/>
</dbReference>
<evidence type="ECO:0000313" key="7">
    <source>
        <dbReference type="EMBL" id="KXB55480.1"/>
    </source>
</evidence>
<dbReference type="PANTHER" id="PTHR30429:SF0">
    <property type="entry name" value="METHIONINE-BINDING LIPOPROTEIN METQ"/>
    <property type="match status" value="1"/>
</dbReference>
<comment type="subcellular location">
    <subcellularLocation>
        <location evidence="1">Membrane</location>
        <topology evidence="1">Lipid-anchor</topology>
    </subcellularLocation>
</comment>
<dbReference type="EMBL" id="LSDB01000068">
    <property type="protein sequence ID" value="KXB55480.1"/>
    <property type="molecule type" value="Genomic_DNA"/>
</dbReference>
<evidence type="ECO:0000256" key="2">
    <source>
        <dbReference type="ARBA" id="ARBA00008973"/>
    </source>
</evidence>
<dbReference type="InterPro" id="IPR004872">
    <property type="entry name" value="Lipoprotein_NlpA"/>
</dbReference>
<accession>A0ABR5TKF3</accession>
<organism evidence="7 8">
    <name type="scientific">Gemelliphila asaccharolytica</name>
    <dbReference type="NCBI Taxonomy" id="502393"/>
    <lineage>
        <taxon>Bacteria</taxon>
        <taxon>Bacillati</taxon>
        <taxon>Bacillota</taxon>
        <taxon>Bacilli</taxon>
        <taxon>Bacillales</taxon>
        <taxon>Gemellaceae</taxon>
        <taxon>Gemelliphila</taxon>
    </lineage>
</organism>
<protein>
    <submittedName>
        <fullName evidence="7">NLPA lipoprotein</fullName>
    </submittedName>
</protein>
<evidence type="ECO:0000256" key="1">
    <source>
        <dbReference type="ARBA" id="ARBA00004635"/>
    </source>
</evidence>
<proteinExistence type="inferred from homology"/>
<gene>
    <name evidence="7" type="ORF">HMPREF1871_01185</name>
</gene>
<dbReference type="PANTHER" id="PTHR30429">
    <property type="entry name" value="D-METHIONINE-BINDING LIPOPROTEIN METQ"/>
    <property type="match status" value="1"/>
</dbReference>
<keyword evidence="4" id="KW-0472">Membrane</keyword>
<evidence type="ECO:0000256" key="5">
    <source>
        <dbReference type="ARBA" id="ARBA00023139"/>
    </source>
</evidence>
<sequence length="192" mass="21477">LDIVTYQDYFLPNKSLNDKEIDANYFQHVPFLDLEIKEKGYKLENAGAIHLEPLGLYSTKVKNLNDLRDGAVVLVSNSKSDWGRIIKLLSDNGLVKVKDGVDIINATFDDIVENKKNLVFKYDNDPSIMVQYYKNGEGDLVSINSNFAVDAGISPKDDAVVIEKGENNPYANIIAVRKGDKDKLVIKKLIEA</sequence>
<comment type="caution">
    <text evidence="7">The sequence shown here is derived from an EMBL/GenBank/DDBJ whole genome shotgun (WGS) entry which is preliminary data.</text>
</comment>
<keyword evidence="5" id="KW-0564">Palmitate</keyword>
<dbReference type="Gene3D" id="3.40.190.10">
    <property type="entry name" value="Periplasmic binding protein-like II"/>
    <property type="match status" value="2"/>
</dbReference>
<feature type="non-terminal residue" evidence="7">
    <location>
        <position position="1"/>
    </location>
</feature>
<comment type="similarity">
    <text evidence="2">Belongs to the NlpA lipoprotein family.</text>
</comment>
<dbReference type="Proteomes" id="UP000070467">
    <property type="component" value="Unassembled WGS sequence"/>
</dbReference>
<dbReference type="SUPFAM" id="SSF53850">
    <property type="entry name" value="Periplasmic binding protein-like II"/>
    <property type="match status" value="1"/>
</dbReference>